<dbReference type="Proteomes" id="UP000076871">
    <property type="component" value="Unassembled WGS sequence"/>
</dbReference>
<dbReference type="STRING" id="1314785.A0A165IMR3"/>
<dbReference type="SUPFAM" id="SSF51726">
    <property type="entry name" value="UROD/MetE-like"/>
    <property type="match status" value="1"/>
</dbReference>
<dbReference type="InterPro" id="IPR038071">
    <property type="entry name" value="UROD/MetE-like_sf"/>
</dbReference>
<evidence type="ECO:0000313" key="3">
    <source>
        <dbReference type="Proteomes" id="UP000076871"/>
    </source>
</evidence>
<dbReference type="InParanoid" id="A0A165IMR3"/>
<keyword evidence="3" id="KW-1185">Reference proteome</keyword>
<dbReference type="GeneID" id="63820574"/>
<gene>
    <name evidence="2" type="ORF">LAESUDRAFT_639464</name>
</gene>
<dbReference type="PANTHER" id="PTHR43844:SF2">
    <property type="entry name" value="SYNTHASE, VITAMIN-B12 INDEPENDENT, PUTATIVE (AFU_ORTHOLOGUE AFUA_3G12060)-RELATED"/>
    <property type="match status" value="1"/>
</dbReference>
<organism evidence="2 3">
    <name type="scientific">Laetiporus sulphureus 93-53</name>
    <dbReference type="NCBI Taxonomy" id="1314785"/>
    <lineage>
        <taxon>Eukaryota</taxon>
        <taxon>Fungi</taxon>
        <taxon>Dikarya</taxon>
        <taxon>Basidiomycota</taxon>
        <taxon>Agaricomycotina</taxon>
        <taxon>Agaricomycetes</taxon>
        <taxon>Polyporales</taxon>
        <taxon>Laetiporus</taxon>
    </lineage>
</organism>
<proteinExistence type="predicted"/>
<sequence length="397" mass="46029">MAIDSPRLRPPFRAEQIGSLKRPTALLRKREAFEEGKCTQEQLREVEDEAISGILQMQRQVGIKAMTDGEFRRHMFFDGVFDNLEGMKYIPVVPDEWFMEYVPDIDGFKALKGGATYICESKIKRTKPFYVGQFENLKRLTAQEEYGHIKLTICAPGWYHLRHGPYAYPKDVYANDEEYFADIIEAYREELKDLYAIGCRNIQFDDPLLAYFCDMNMLKGMKEHDIDPEALFNLYCRVYRDILEEKPADMTVGIHLCRGNFKDGHHFSQGGYDRIAIKLFQEIPCDTYYLEYETERAGTFEPLRWLPRNKSVVLGLISSKFPKMEDKEELILRVHQAAEIISGGEEKRPKEEALNQICISPQCGFASHELGNPVTEEDMIRKLRLIVDTAKVIWSDA</sequence>
<dbReference type="GO" id="GO:0003871">
    <property type="term" value="F:5-methyltetrahydropteroyltriglutamate-homocysteine S-methyltransferase activity"/>
    <property type="evidence" value="ECO:0007669"/>
    <property type="project" value="InterPro"/>
</dbReference>
<dbReference type="Pfam" id="PF01717">
    <property type="entry name" value="Meth_synt_2"/>
    <property type="match status" value="1"/>
</dbReference>
<dbReference type="PANTHER" id="PTHR43844">
    <property type="entry name" value="METHIONINE SYNTHASE"/>
    <property type="match status" value="1"/>
</dbReference>
<feature type="domain" description="Cobalamin-independent methionine synthase MetE C-terminal/archaeal" evidence="1">
    <location>
        <begin position="16"/>
        <end position="391"/>
    </location>
</feature>
<dbReference type="InterPro" id="IPR002629">
    <property type="entry name" value="Met_Synth_C/arc"/>
</dbReference>
<evidence type="ECO:0000259" key="1">
    <source>
        <dbReference type="Pfam" id="PF01717"/>
    </source>
</evidence>
<dbReference type="CDD" id="cd03311">
    <property type="entry name" value="CIMS_C_terminal_like"/>
    <property type="match status" value="1"/>
</dbReference>
<accession>A0A165IMR3</accession>
<dbReference type="Gene3D" id="3.20.20.210">
    <property type="match status" value="1"/>
</dbReference>
<protein>
    <submittedName>
        <fullName evidence="2">UROD/MetE-like protein</fullName>
    </submittedName>
</protein>
<dbReference type="GO" id="GO:0008270">
    <property type="term" value="F:zinc ion binding"/>
    <property type="evidence" value="ECO:0007669"/>
    <property type="project" value="InterPro"/>
</dbReference>
<dbReference type="AlphaFoldDB" id="A0A165IMR3"/>
<evidence type="ECO:0000313" key="2">
    <source>
        <dbReference type="EMBL" id="KZT13295.1"/>
    </source>
</evidence>
<dbReference type="RefSeq" id="XP_040770805.1">
    <property type="nucleotide sequence ID" value="XM_040903543.1"/>
</dbReference>
<dbReference type="GO" id="GO:0009086">
    <property type="term" value="P:methionine biosynthetic process"/>
    <property type="evidence" value="ECO:0007669"/>
    <property type="project" value="InterPro"/>
</dbReference>
<dbReference type="EMBL" id="KV427605">
    <property type="protein sequence ID" value="KZT13295.1"/>
    <property type="molecule type" value="Genomic_DNA"/>
</dbReference>
<reference evidence="2 3" key="1">
    <citation type="journal article" date="2016" name="Mol. Biol. Evol.">
        <title>Comparative Genomics of Early-Diverging Mushroom-Forming Fungi Provides Insights into the Origins of Lignocellulose Decay Capabilities.</title>
        <authorList>
            <person name="Nagy L.G."/>
            <person name="Riley R."/>
            <person name="Tritt A."/>
            <person name="Adam C."/>
            <person name="Daum C."/>
            <person name="Floudas D."/>
            <person name="Sun H."/>
            <person name="Yadav J.S."/>
            <person name="Pangilinan J."/>
            <person name="Larsson K.H."/>
            <person name="Matsuura K."/>
            <person name="Barry K."/>
            <person name="Labutti K."/>
            <person name="Kuo R."/>
            <person name="Ohm R.A."/>
            <person name="Bhattacharya S.S."/>
            <person name="Shirouzu T."/>
            <person name="Yoshinaga Y."/>
            <person name="Martin F.M."/>
            <person name="Grigoriev I.V."/>
            <person name="Hibbett D.S."/>
        </authorList>
    </citation>
    <scope>NUCLEOTIDE SEQUENCE [LARGE SCALE GENOMIC DNA]</scope>
    <source>
        <strain evidence="2 3">93-53</strain>
    </source>
</reference>
<name>A0A165IMR3_9APHY</name>
<dbReference type="OrthoDB" id="7772923at2759"/>